<organism evidence="1 2">
    <name type="scientific">Streptomyces violascens</name>
    <dbReference type="NCBI Taxonomy" id="67381"/>
    <lineage>
        <taxon>Bacteria</taxon>
        <taxon>Bacillati</taxon>
        <taxon>Actinomycetota</taxon>
        <taxon>Actinomycetes</taxon>
        <taxon>Kitasatosporales</taxon>
        <taxon>Streptomycetaceae</taxon>
        <taxon>Streptomyces</taxon>
    </lineage>
</organism>
<gene>
    <name evidence="1" type="ORF">Sviol_47000</name>
</gene>
<accession>A0ABQ3QSR1</accession>
<protein>
    <submittedName>
        <fullName evidence="1">Uncharacterized protein</fullName>
    </submittedName>
</protein>
<evidence type="ECO:0000313" key="1">
    <source>
        <dbReference type="EMBL" id="GHI40292.1"/>
    </source>
</evidence>
<sequence length="57" mass="5897">MVPTSSPGISAPVDRLVDGVGAAALATRDHSGRIIVRNALDHGAEWQVPNGIAVHSR</sequence>
<comment type="caution">
    <text evidence="1">The sequence shown here is derived from an EMBL/GenBank/DDBJ whole genome shotgun (WGS) entry which is preliminary data.</text>
</comment>
<reference evidence="1" key="1">
    <citation type="submission" date="2024-05" db="EMBL/GenBank/DDBJ databases">
        <title>Whole genome shotgun sequence of Streptomyces violascens NBRC 12920.</title>
        <authorList>
            <person name="Komaki H."/>
            <person name="Tamura T."/>
        </authorList>
    </citation>
    <scope>NUCLEOTIDE SEQUENCE</scope>
    <source>
        <strain evidence="1">NBRC 12920</strain>
    </source>
</reference>
<dbReference type="Proteomes" id="UP001050808">
    <property type="component" value="Unassembled WGS sequence"/>
</dbReference>
<dbReference type="EMBL" id="BNDY01000017">
    <property type="protein sequence ID" value="GHI40292.1"/>
    <property type="molecule type" value="Genomic_DNA"/>
</dbReference>
<proteinExistence type="predicted"/>
<name>A0ABQ3QSR1_9ACTN</name>
<keyword evidence="2" id="KW-1185">Reference proteome</keyword>
<evidence type="ECO:0000313" key="2">
    <source>
        <dbReference type="Proteomes" id="UP001050808"/>
    </source>
</evidence>